<sequence length="1736" mass="189797">MDRSPTEQAHGLHNGQALLRLPRINSEACAMAASTSVHSNALNFMSCLKSGVDPRTGLYNVSIALPELQSNDLRGPGFNLDLSYSQLNSIDSGYGLGWNLQLSQYNPGTHILSLSTGETFCIDGTREVSCLDGTRRTELTMSEKKLDTFHFYELDATHYRVAHKSGLVEILEVHYSGNNKMAWPVQIIAASGHGIRLKHSPFNSTRFMLDSITDDLGDALLQITRSSTSINLAMHPSAGPEGKPLALFVMKLSTSDKIVSSIVLPTGDNPETNASWRFEYQLKEGNQRCIKSVDTPSGSHEDIFYLDAGHPFPSGANRVRIPRVTRHIVNPGLEQATIDVRYTYLDGQQRQRNFLGAGLSIKWDDDGLDNLYKYLQDYDYVCTESLWVDEKPVRSIERTFNRFHLQTREVTAQNGHQKTVTTAYNYIAGVHYAEQPADCQLPRETVTSWQLLNEPARTRSETVTDTYDNQGNVLVHLRADGIEEISSWYPAGASDGCPADAEGFVCRLREKIIKPAASMQAGAPTLSTRYRYASIGTLTGSEASYWIVPESETLVQIDGDTEVELQQIRIELIDNPADPFAHGRTVRHTQTLNGNSTFTRYAYSKFNEWQPGGTMLSISQTTETNFDAAQKTVEHQLSALTSHKLLIEEDGVETRYVYDALNRLTLETVAAGTPYKASRKFEYTLCNAPGQQAEQTLTHASGVRTRSLMDGLGRTVSEEKDRIEGPESQVMKPIHTARYNAWNQLEQETAHDWLGAKPLASSTLGYRYDDWNQRCCTTTDDNVQTYEYSDPIGSGVHKGPIQKTWKQSGDPEGRISGRSETWLNLFGKPDRIRTLTAGKTGRSRTHSMSRSGNLTTTEQELSRQTFLYDGLGRCTEQRDALQHSTLFSYDNWSRMVSSTLADGSVINRSYAPQSSSELATMLEVVHQNGTTRTVAGTQKFDGLERVTQTKTGDRVEQFNYDAGEMQPRSRTTAGLDNINFTYTRALTDQIFSSTAPDETAKFDYDKTSARLIEATNPQGKRTYRYDVHNQLTGETWDNLLGQAWETRHQSSLLGRPIKRTDLKKGEAAGAETSYDYDTLGRIRFINQSNQSNLRTTIDYDVLGQLCKVATEDLQAGTGVIIDMEYDDQGQEILRTQTASNQAALTLTQTWAVDGLLKTRDLQQAGSSLLHETFSYDPRGRLTLVNYLGSSLPRDELQREMTRQIFTFDELDNITLCQTRFTDGTSERAAFKYGSPGDDKHKDRCQLLSIAYTPPRKTPDPTFSYDANGNQLEDEHGNSLHYDSQSRLLQVAETGGAPISQYRYDGHNQLVATRDGNESEILRFYEGHQLSSTVQEDQRTQYLHLGEQPLGQQIVDDAEQTLLLLTDANQSVMGEFQQGQLRKAVYSAYGERHSEEALLSTAGFNGEVREAANGWYLLGNGYRAYNPLLMRFHSPDFLSPFAEGGVNPYTYCLGNPIALRDPTGHDASGQTGRLRRPDEGALPMQQGGGDIMGWVGVGIGVVFTVLGVAATIATLGTATPVTGPVTVLGISMTASAAAAVSTVSTGALIVGTALTAASTTANTVAIVNNDQTAGEVGGWLGIAAVPVGLVGFGAGAVVTRAVAAAAKVAATAGSRAGSVSGSLRSISSVGSARSVAGGSRAGSVGGSLRSISSVGRARSARSVAGGSMAGVAQSSSGNLAPVAASSTATTAARGNWSVTTLNRLGAEFGPTVTRVRNLAPIENPGPELMELMRIIRV</sequence>
<comment type="caution">
    <text evidence="1">The sequence shown here is derived from an EMBL/GenBank/DDBJ whole genome shotgun (WGS) entry which is preliminary data.</text>
</comment>
<name>A0A0Q0ETC4_PSESX</name>
<dbReference type="Proteomes" id="UP000050384">
    <property type="component" value="Unassembled WGS sequence"/>
</dbReference>
<dbReference type="Gene3D" id="2.180.10.10">
    <property type="entry name" value="RHS repeat-associated core"/>
    <property type="match status" value="2"/>
</dbReference>
<dbReference type="InterPro" id="IPR022385">
    <property type="entry name" value="Rhs_assc_core"/>
</dbReference>
<dbReference type="PANTHER" id="PTHR32305">
    <property type="match status" value="1"/>
</dbReference>
<dbReference type="Pfam" id="PF05593">
    <property type="entry name" value="RHS_repeat"/>
    <property type="match status" value="1"/>
</dbReference>
<dbReference type="NCBIfam" id="TIGR01643">
    <property type="entry name" value="YD_repeat_2x"/>
    <property type="match status" value="1"/>
</dbReference>
<dbReference type="InterPro" id="IPR050708">
    <property type="entry name" value="T6SS_VgrG/RHS"/>
</dbReference>
<evidence type="ECO:0000313" key="2">
    <source>
        <dbReference type="Proteomes" id="UP000050384"/>
    </source>
</evidence>
<accession>A0A0Q0ETC4</accession>
<dbReference type="PATRIC" id="fig|264459.3.peg.2452"/>
<dbReference type="PANTHER" id="PTHR32305:SF15">
    <property type="entry name" value="PROTEIN RHSA-RELATED"/>
    <property type="match status" value="1"/>
</dbReference>
<reference evidence="1 2" key="1">
    <citation type="submission" date="2015-09" db="EMBL/GenBank/DDBJ databases">
        <title>Genome announcement of multiple Pseudomonas syringae strains.</title>
        <authorList>
            <person name="Thakur S."/>
            <person name="Wang P.W."/>
            <person name="Gong Y."/>
            <person name="Weir B.S."/>
            <person name="Guttman D.S."/>
        </authorList>
    </citation>
    <scope>NUCLEOTIDE SEQUENCE [LARGE SCALE GENOMIC DNA]</scope>
    <source>
        <strain evidence="1 2">ICMP16929</strain>
    </source>
</reference>
<dbReference type="InterPro" id="IPR006530">
    <property type="entry name" value="YD"/>
</dbReference>
<dbReference type="EMBL" id="LJRI01000782">
    <property type="protein sequence ID" value="KPY90511.1"/>
    <property type="molecule type" value="Genomic_DNA"/>
</dbReference>
<protein>
    <submittedName>
        <fullName evidence="1">YD repeat protein</fullName>
    </submittedName>
</protein>
<organism evidence="1 2">
    <name type="scientific">Pseudomonas syringae pv. spinaceae</name>
    <dbReference type="NCBI Taxonomy" id="264459"/>
    <lineage>
        <taxon>Bacteria</taxon>
        <taxon>Pseudomonadati</taxon>
        <taxon>Pseudomonadota</taxon>
        <taxon>Gammaproteobacteria</taxon>
        <taxon>Pseudomonadales</taxon>
        <taxon>Pseudomonadaceae</taxon>
        <taxon>Pseudomonas</taxon>
        <taxon>Pseudomonas syringae</taxon>
    </lineage>
</organism>
<dbReference type="NCBIfam" id="TIGR03696">
    <property type="entry name" value="Rhs_assc_core"/>
    <property type="match status" value="1"/>
</dbReference>
<proteinExistence type="predicted"/>
<dbReference type="InterPro" id="IPR031325">
    <property type="entry name" value="RHS_repeat"/>
</dbReference>
<evidence type="ECO:0000313" key="1">
    <source>
        <dbReference type="EMBL" id="KPY90511.1"/>
    </source>
</evidence>
<gene>
    <name evidence="1" type="ORF">ALO94_04973</name>
</gene>